<dbReference type="PANTHER" id="PTHR33204">
    <property type="entry name" value="TRANSCRIPTIONAL REGULATOR, MARR FAMILY"/>
    <property type="match status" value="1"/>
</dbReference>
<evidence type="ECO:0000313" key="5">
    <source>
        <dbReference type="EMBL" id="QIP15536.1"/>
    </source>
</evidence>
<keyword evidence="3" id="KW-0804">Transcription</keyword>
<keyword evidence="1" id="KW-0805">Transcription regulation</keyword>
<dbReference type="PANTHER" id="PTHR33204:SF29">
    <property type="entry name" value="TRANSCRIPTIONAL REGULATOR"/>
    <property type="match status" value="1"/>
</dbReference>
<dbReference type="InterPro" id="IPR002577">
    <property type="entry name" value="HTH_HxlR"/>
</dbReference>
<evidence type="ECO:0000259" key="4">
    <source>
        <dbReference type="PROSITE" id="PS51118"/>
    </source>
</evidence>
<sequence>MNAVIEEAVPYAWGRKNPTIAECTQSLRGVQDALYVLNGKWKLPIIIALSHGPMRFRELQRTIRTVTARVLSKELKELEMNEFLIRHVYPTTPVTIEYELTPYSETLDSVIEALRNWGLQHRERILKKDHSIDANFPEA</sequence>
<dbReference type="KEGG" id="spib:G8759_24320"/>
<dbReference type="PROSITE" id="PS51118">
    <property type="entry name" value="HTH_HXLR"/>
    <property type="match status" value="1"/>
</dbReference>
<evidence type="ECO:0000256" key="3">
    <source>
        <dbReference type="ARBA" id="ARBA00023163"/>
    </source>
</evidence>
<feature type="domain" description="HTH hxlR-type" evidence="4">
    <location>
        <begin position="23"/>
        <end position="126"/>
    </location>
</feature>
<proteinExistence type="predicted"/>
<evidence type="ECO:0000256" key="2">
    <source>
        <dbReference type="ARBA" id="ARBA00023125"/>
    </source>
</evidence>
<evidence type="ECO:0000313" key="6">
    <source>
        <dbReference type="Proteomes" id="UP000501802"/>
    </source>
</evidence>
<reference evidence="5 6" key="1">
    <citation type="submission" date="2020-03" db="EMBL/GenBank/DDBJ databases">
        <authorList>
            <person name="Kim M.K."/>
        </authorList>
    </citation>
    <scope>NUCLEOTIDE SEQUENCE [LARGE SCALE GENOMIC DNA]</scope>
    <source>
        <strain evidence="5 6">BT328</strain>
    </source>
</reference>
<dbReference type="InterPro" id="IPR036390">
    <property type="entry name" value="WH_DNA-bd_sf"/>
</dbReference>
<dbReference type="RefSeq" id="WP_167213917.1">
    <property type="nucleotide sequence ID" value="NZ_CP050063.1"/>
</dbReference>
<dbReference type="InterPro" id="IPR036388">
    <property type="entry name" value="WH-like_DNA-bd_sf"/>
</dbReference>
<dbReference type="GO" id="GO:0003677">
    <property type="term" value="F:DNA binding"/>
    <property type="evidence" value="ECO:0007669"/>
    <property type="project" value="UniProtKB-KW"/>
</dbReference>
<evidence type="ECO:0000256" key="1">
    <source>
        <dbReference type="ARBA" id="ARBA00023015"/>
    </source>
</evidence>
<dbReference type="SUPFAM" id="SSF46785">
    <property type="entry name" value="Winged helix' DNA-binding domain"/>
    <property type="match status" value="1"/>
</dbReference>
<dbReference type="Proteomes" id="UP000501802">
    <property type="component" value="Chromosome"/>
</dbReference>
<accession>A0A6G9AT82</accession>
<name>A0A6G9AT82_9BACT</name>
<dbReference type="AlphaFoldDB" id="A0A6G9AT82"/>
<dbReference type="EMBL" id="CP050063">
    <property type="protein sequence ID" value="QIP15536.1"/>
    <property type="molecule type" value="Genomic_DNA"/>
</dbReference>
<keyword evidence="6" id="KW-1185">Reference proteome</keyword>
<dbReference type="Gene3D" id="1.10.10.10">
    <property type="entry name" value="Winged helix-like DNA-binding domain superfamily/Winged helix DNA-binding domain"/>
    <property type="match status" value="1"/>
</dbReference>
<protein>
    <submittedName>
        <fullName evidence="5">Helix-turn-helix transcriptional regulator</fullName>
    </submittedName>
</protein>
<keyword evidence="2" id="KW-0238">DNA-binding</keyword>
<gene>
    <name evidence="5" type="ORF">G8759_24320</name>
</gene>
<organism evidence="5 6">
    <name type="scientific">Spirosoma aureum</name>
    <dbReference type="NCBI Taxonomy" id="2692134"/>
    <lineage>
        <taxon>Bacteria</taxon>
        <taxon>Pseudomonadati</taxon>
        <taxon>Bacteroidota</taxon>
        <taxon>Cytophagia</taxon>
        <taxon>Cytophagales</taxon>
        <taxon>Cytophagaceae</taxon>
        <taxon>Spirosoma</taxon>
    </lineage>
</organism>
<dbReference type="Pfam" id="PF01638">
    <property type="entry name" value="HxlR"/>
    <property type="match status" value="1"/>
</dbReference>